<comment type="caution">
    <text evidence="1">The sequence shown here is derived from an EMBL/GenBank/DDBJ whole genome shotgun (WGS) entry which is preliminary data.</text>
</comment>
<dbReference type="AlphaFoldDB" id="A0AAD7N027"/>
<protein>
    <recommendedName>
        <fullName evidence="3">HNH domain-containing protein</fullName>
    </recommendedName>
</protein>
<evidence type="ECO:0000313" key="1">
    <source>
        <dbReference type="EMBL" id="KAJ7738260.1"/>
    </source>
</evidence>
<keyword evidence="2" id="KW-1185">Reference proteome</keyword>
<dbReference type="Proteomes" id="UP001215280">
    <property type="component" value="Unassembled WGS sequence"/>
</dbReference>
<dbReference type="PANTHER" id="PTHR37827:SF1">
    <property type="entry name" value="HNH DOMAIN-CONTAINING PROTEIN"/>
    <property type="match status" value="1"/>
</dbReference>
<evidence type="ECO:0008006" key="3">
    <source>
        <dbReference type="Google" id="ProtNLM"/>
    </source>
</evidence>
<sequence>MLGNPAKLSESPQFLILKDCLARRLLSFPELQNPTHAQESSEPELRDFTSYLAQEVWSTLPTAYLEASYENKSHIPDDLDSIPLDSTSGSFIDTLVSYGIVSDAEASQTFLRRVLAEYLTDVCAPPPVWSSTRVKECEICEREIPLTYHHLIPRSTHAKAVKKKWHPTGMLNSVAWLCRPCHTVVHQVATNEELALNYHSVDLLLQREDIQRWGRYASKQRYGPRRG</sequence>
<name>A0AAD7N027_9AGAR</name>
<organism evidence="1 2">
    <name type="scientific">Mycena maculata</name>
    <dbReference type="NCBI Taxonomy" id="230809"/>
    <lineage>
        <taxon>Eukaryota</taxon>
        <taxon>Fungi</taxon>
        <taxon>Dikarya</taxon>
        <taxon>Basidiomycota</taxon>
        <taxon>Agaricomycotina</taxon>
        <taxon>Agaricomycetes</taxon>
        <taxon>Agaricomycetidae</taxon>
        <taxon>Agaricales</taxon>
        <taxon>Marasmiineae</taxon>
        <taxon>Mycenaceae</taxon>
        <taxon>Mycena</taxon>
    </lineage>
</organism>
<dbReference type="EMBL" id="JARJLG010000138">
    <property type="protein sequence ID" value="KAJ7738260.1"/>
    <property type="molecule type" value="Genomic_DNA"/>
</dbReference>
<proteinExistence type="predicted"/>
<dbReference type="PANTHER" id="PTHR37827">
    <property type="entry name" value="TUDOR DOMAIN-CONTAINING PROTEIN"/>
    <property type="match status" value="1"/>
</dbReference>
<accession>A0AAD7N027</accession>
<evidence type="ECO:0000313" key="2">
    <source>
        <dbReference type="Proteomes" id="UP001215280"/>
    </source>
</evidence>
<gene>
    <name evidence="1" type="ORF">DFH07DRAFT_85835</name>
</gene>
<reference evidence="1" key="1">
    <citation type="submission" date="2023-03" db="EMBL/GenBank/DDBJ databases">
        <title>Massive genome expansion in bonnet fungi (Mycena s.s.) driven by repeated elements and novel gene families across ecological guilds.</title>
        <authorList>
            <consortium name="Lawrence Berkeley National Laboratory"/>
            <person name="Harder C.B."/>
            <person name="Miyauchi S."/>
            <person name="Viragh M."/>
            <person name="Kuo A."/>
            <person name="Thoen E."/>
            <person name="Andreopoulos B."/>
            <person name="Lu D."/>
            <person name="Skrede I."/>
            <person name="Drula E."/>
            <person name="Henrissat B."/>
            <person name="Morin E."/>
            <person name="Kohler A."/>
            <person name="Barry K."/>
            <person name="LaButti K."/>
            <person name="Morin E."/>
            <person name="Salamov A."/>
            <person name="Lipzen A."/>
            <person name="Mereny Z."/>
            <person name="Hegedus B."/>
            <person name="Baldrian P."/>
            <person name="Stursova M."/>
            <person name="Weitz H."/>
            <person name="Taylor A."/>
            <person name="Grigoriev I.V."/>
            <person name="Nagy L.G."/>
            <person name="Martin F."/>
            <person name="Kauserud H."/>
        </authorList>
    </citation>
    <scope>NUCLEOTIDE SEQUENCE</scope>
    <source>
        <strain evidence="1">CBHHK188m</strain>
    </source>
</reference>